<organism evidence="1 2">
    <name type="scientific">Macrolepiota fuliginosa MF-IS2</name>
    <dbReference type="NCBI Taxonomy" id="1400762"/>
    <lineage>
        <taxon>Eukaryota</taxon>
        <taxon>Fungi</taxon>
        <taxon>Dikarya</taxon>
        <taxon>Basidiomycota</taxon>
        <taxon>Agaricomycotina</taxon>
        <taxon>Agaricomycetes</taxon>
        <taxon>Agaricomycetidae</taxon>
        <taxon>Agaricales</taxon>
        <taxon>Agaricineae</taxon>
        <taxon>Agaricaceae</taxon>
        <taxon>Macrolepiota</taxon>
    </lineage>
</organism>
<proteinExistence type="predicted"/>
<sequence>MGSLMSTSSDTTQPLDMQGHYIPSEADVYAVRNILIEWLPAELADIILNAAEFWPTISGYCLSHFEVQSDASYCCLITPQFPDVPRLVMTRKQRTDQPEFLQDVEANVRRRVKYVTIKLASHDQGWGGESSKWPYAGSWSWFDAEIWRPVTSNESRNDLQLVECSPSSSASIKPMMTSPTEEMLMAAGYRRINPPATADTQSNHAWLAQRNLRARADIQNHTIVWSNEGIAHHKSQPEETDITYPSLSMLKEGPTKLPKDASLPDMYGCGNGAGFVNSLQPGDRIAIIARAQYPGWSNRMHGEMSVEITYSVI</sequence>
<reference evidence="1" key="1">
    <citation type="submission" date="2020-11" db="EMBL/GenBank/DDBJ databases">
        <authorList>
            <consortium name="DOE Joint Genome Institute"/>
            <person name="Ahrendt S."/>
            <person name="Riley R."/>
            <person name="Andreopoulos W."/>
            <person name="Labutti K."/>
            <person name="Pangilinan J."/>
            <person name="Ruiz-Duenas F.J."/>
            <person name="Barrasa J.M."/>
            <person name="Sanchez-Garcia M."/>
            <person name="Camarero S."/>
            <person name="Miyauchi S."/>
            <person name="Serrano A."/>
            <person name="Linde D."/>
            <person name="Babiker R."/>
            <person name="Drula E."/>
            <person name="Ayuso-Fernandez I."/>
            <person name="Pacheco R."/>
            <person name="Padilla G."/>
            <person name="Ferreira P."/>
            <person name="Barriuso J."/>
            <person name="Kellner H."/>
            <person name="Castanera R."/>
            <person name="Alfaro M."/>
            <person name="Ramirez L."/>
            <person name="Pisabarro A.G."/>
            <person name="Kuo A."/>
            <person name="Tritt A."/>
            <person name="Lipzen A."/>
            <person name="He G."/>
            <person name="Yan M."/>
            <person name="Ng V."/>
            <person name="Cullen D."/>
            <person name="Martin F."/>
            <person name="Rosso M.-N."/>
            <person name="Henrissat B."/>
            <person name="Hibbett D."/>
            <person name="Martinez A.T."/>
            <person name="Grigoriev I.V."/>
        </authorList>
    </citation>
    <scope>NUCLEOTIDE SEQUENCE</scope>
    <source>
        <strain evidence="1">MF-IS2</strain>
    </source>
</reference>
<protein>
    <submittedName>
        <fullName evidence="1">Uncharacterized protein</fullName>
    </submittedName>
</protein>
<dbReference type="EMBL" id="MU151174">
    <property type="protein sequence ID" value="KAF9448090.1"/>
    <property type="molecule type" value="Genomic_DNA"/>
</dbReference>
<dbReference type="AlphaFoldDB" id="A0A9P6C3U9"/>
<name>A0A9P6C3U9_9AGAR</name>
<keyword evidence="2" id="KW-1185">Reference proteome</keyword>
<gene>
    <name evidence="1" type="ORF">P691DRAFT_705661</name>
</gene>
<evidence type="ECO:0000313" key="2">
    <source>
        <dbReference type="Proteomes" id="UP000807342"/>
    </source>
</evidence>
<comment type="caution">
    <text evidence="1">The sequence shown here is derived from an EMBL/GenBank/DDBJ whole genome shotgun (WGS) entry which is preliminary data.</text>
</comment>
<dbReference type="OrthoDB" id="66095at2759"/>
<dbReference type="Proteomes" id="UP000807342">
    <property type="component" value="Unassembled WGS sequence"/>
</dbReference>
<accession>A0A9P6C3U9</accession>
<evidence type="ECO:0000313" key="1">
    <source>
        <dbReference type="EMBL" id="KAF9448090.1"/>
    </source>
</evidence>